<dbReference type="InterPro" id="IPR015890">
    <property type="entry name" value="Chorismate_C"/>
</dbReference>
<comment type="similarity">
    <text evidence="2">Belongs to the isochorismate synthase family.</text>
</comment>
<evidence type="ECO:0000259" key="7">
    <source>
        <dbReference type="Pfam" id="PF00425"/>
    </source>
</evidence>
<dbReference type="PANTHER" id="PTHR42839">
    <property type="entry name" value="ISOCHORISMATE SYNTHASE ENTC"/>
    <property type="match status" value="1"/>
</dbReference>
<dbReference type="Proteomes" id="UP001501821">
    <property type="component" value="Unassembled WGS sequence"/>
</dbReference>
<evidence type="ECO:0000256" key="4">
    <source>
        <dbReference type="ARBA" id="ARBA00023235"/>
    </source>
</evidence>
<keyword evidence="9" id="KW-1185">Reference proteome</keyword>
<evidence type="ECO:0000256" key="3">
    <source>
        <dbReference type="ARBA" id="ARBA00012824"/>
    </source>
</evidence>
<dbReference type="EC" id="5.4.4.2" evidence="3"/>
<dbReference type="Pfam" id="PF00425">
    <property type="entry name" value="Chorismate_bind"/>
    <property type="match status" value="1"/>
</dbReference>
<organism evidence="8 9">
    <name type="scientific">Nocardioides panacisoli</name>
    <dbReference type="NCBI Taxonomy" id="627624"/>
    <lineage>
        <taxon>Bacteria</taxon>
        <taxon>Bacillati</taxon>
        <taxon>Actinomycetota</taxon>
        <taxon>Actinomycetes</taxon>
        <taxon>Propionibacteriales</taxon>
        <taxon>Nocardioidaceae</taxon>
        <taxon>Nocardioides</taxon>
    </lineage>
</organism>
<evidence type="ECO:0000313" key="9">
    <source>
        <dbReference type="Proteomes" id="UP001501821"/>
    </source>
</evidence>
<dbReference type="PANTHER" id="PTHR42839:SF2">
    <property type="entry name" value="ISOCHORISMATE SYNTHASE ENTC"/>
    <property type="match status" value="1"/>
</dbReference>
<evidence type="ECO:0000256" key="2">
    <source>
        <dbReference type="ARBA" id="ARBA00005297"/>
    </source>
</evidence>
<evidence type="ECO:0000256" key="5">
    <source>
        <dbReference type="ARBA" id="ARBA00041564"/>
    </source>
</evidence>
<dbReference type="InterPro" id="IPR004561">
    <property type="entry name" value="IsoChor_synthase"/>
</dbReference>
<sequence>MREADRERDDAAEDDDAADGPDDGRALDGHCAMMPGVPGGAEAGSECQTAVGRLVRVTTGAPSSDPAGAAAPLVARTTEVAASTVEALVDLLPAADPVAWLRHGDGIVGWGRAAEVRTAGAGRFAEADARWTEMVGHAVVRDKVRLPGTGLVCFGSFAFADDPGDSVLVVPEVVVGRREDRAWVTTITSGGLDHTEHRLLAADPPPEPVDLVVAEGALSPDEWAAVVGDAVARISAGDLEKVVLARDLVATTGEPLDVRWPLRRLASSYPSCWTFHVDGLFGATPEMLVRRERGLVTSRVLAGTIRRTGDDQHDLALAATLARSSKDLEEHEYAVRSVADALAPHCSSMNVPESPFVLHLPNVMHLATDVAGVVHDAAAVSSLELAAALHPSAAVGGTPTAEAVVLIAEIEGMDRGRYAGPVGWMDATGDGEWGIALRSAEVDGATVRLFAGCGIVAGSDPADELAEARAKFVPVLDALR</sequence>
<feature type="domain" description="Chorismate-utilising enzyme C-terminal" evidence="7">
    <location>
        <begin position="221"/>
        <end position="471"/>
    </location>
</feature>
<dbReference type="Gene3D" id="3.60.120.10">
    <property type="entry name" value="Anthranilate synthase"/>
    <property type="match status" value="1"/>
</dbReference>
<dbReference type="NCBIfam" id="TIGR00543">
    <property type="entry name" value="isochor_syn"/>
    <property type="match status" value="1"/>
</dbReference>
<name>A0ABP7ICV1_9ACTN</name>
<gene>
    <name evidence="8" type="ORF">GCM10022242_16550</name>
</gene>
<comment type="caution">
    <text evidence="8">The sequence shown here is derived from an EMBL/GenBank/DDBJ whole genome shotgun (WGS) entry which is preliminary data.</text>
</comment>
<reference evidence="9" key="1">
    <citation type="journal article" date="2019" name="Int. J. Syst. Evol. Microbiol.">
        <title>The Global Catalogue of Microorganisms (GCM) 10K type strain sequencing project: providing services to taxonomists for standard genome sequencing and annotation.</title>
        <authorList>
            <consortium name="The Broad Institute Genomics Platform"/>
            <consortium name="The Broad Institute Genome Sequencing Center for Infectious Disease"/>
            <person name="Wu L."/>
            <person name="Ma J."/>
        </authorList>
    </citation>
    <scope>NUCLEOTIDE SEQUENCE [LARGE SCALE GENOMIC DNA]</scope>
    <source>
        <strain evidence="9">JCM 16953</strain>
    </source>
</reference>
<comment type="catalytic activity">
    <reaction evidence="1">
        <text>chorismate = isochorismate</text>
        <dbReference type="Rhea" id="RHEA:18985"/>
        <dbReference type="ChEBI" id="CHEBI:29748"/>
        <dbReference type="ChEBI" id="CHEBI:29780"/>
        <dbReference type="EC" id="5.4.4.2"/>
    </reaction>
</comment>
<keyword evidence="4" id="KW-0413">Isomerase</keyword>
<accession>A0ABP7ICV1</accession>
<dbReference type="InterPro" id="IPR005801">
    <property type="entry name" value="ADC_synthase"/>
</dbReference>
<dbReference type="EMBL" id="BAABAH010000004">
    <property type="protein sequence ID" value="GAA3815122.1"/>
    <property type="molecule type" value="Genomic_DNA"/>
</dbReference>
<proteinExistence type="inferred from homology"/>
<dbReference type="SUPFAM" id="SSF56322">
    <property type="entry name" value="ADC synthase"/>
    <property type="match status" value="1"/>
</dbReference>
<feature type="compositionally biased region" description="Acidic residues" evidence="6">
    <location>
        <begin position="10"/>
        <end position="21"/>
    </location>
</feature>
<evidence type="ECO:0000256" key="6">
    <source>
        <dbReference type="SAM" id="MobiDB-lite"/>
    </source>
</evidence>
<protein>
    <recommendedName>
        <fullName evidence="3">isochorismate synthase</fullName>
        <ecNumber evidence="3">5.4.4.2</ecNumber>
    </recommendedName>
    <alternativeName>
        <fullName evidence="5">Isochorismate mutase</fullName>
    </alternativeName>
</protein>
<feature type="region of interest" description="Disordered" evidence="6">
    <location>
        <begin position="1"/>
        <end position="28"/>
    </location>
</feature>
<evidence type="ECO:0000256" key="1">
    <source>
        <dbReference type="ARBA" id="ARBA00000799"/>
    </source>
</evidence>
<evidence type="ECO:0000313" key="8">
    <source>
        <dbReference type="EMBL" id="GAA3815122.1"/>
    </source>
</evidence>